<dbReference type="PROSITE" id="PS51767">
    <property type="entry name" value="PEPTIDASE_A1"/>
    <property type="match status" value="1"/>
</dbReference>
<evidence type="ECO:0000256" key="7">
    <source>
        <dbReference type="PIRSR" id="PIRSR601461-2"/>
    </source>
</evidence>
<dbReference type="EMBL" id="BTFZ01000020">
    <property type="protein sequence ID" value="GMM38490.1"/>
    <property type="molecule type" value="Genomic_DNA"/>
</dbReference>
<reference evidence="11 12" key="1">
    <citation type="journal article" date="2023" name="Elife">
        <title>Identification of key yeast species and microbe-microbe interactions impacting larval growth of Drosophila in the wild.</title>
        <authorList>
            <person name="Mure A."/>
            <person name="Sugiura Y."/>
            <person name="Maeda R."/>
            <person name="Honda K."/>
            <person name="Sakurai N."/>
            <person name="Takahashi Y."/>
            <person name="Watada M."/>
            <person name="Katoh T."/>
            <person name="Gotoh A."/>
            <person name="Gotoh Y."/>
            <person name="Taniguchi I."/>
            <person name="Nakamura K."/>
            <person name="Hayashi T."/>
            <person name="Katayama T."/>
            <person name="Uemura T."/>
            <person name="Hattori Y."/>
        </authorList>
    </citation>
    <scope>NUCLEOTIDE SEQUENCE [LARGE SCALE GENOMIC DNA]</scope>
    <source>
        <strain evidence="11 12">SC-9</strain>
    </source>
</reference>
<dbReference type="Gene3D" id="2.40.70.10">
    <property type="entry name" value="Acid Proteases"/>
    <property type="match status" value="2"/>
</dbReference>
<dbReference type="RefSeq" id="XP_064855485.1">
    <property type="nucleotide sequence ID" value="XM_064999413.1"/>
</dbReference>
<dbReference type="SUPFAM" id="SSF50630">
    <property type="entry name" value="Acid proteases"/>
    <property type="match status" value="1"/>
</dbReference>
<dbReference type="PANTHER" id="PTHR47966:SF65">
    <property type="entry name" value="ASPARTIC-TYPE ENDOPEPTIDASE"/>
    <property type="match status" value="1"/>
</dbReference>
<organism evidence="11 12">
    <name type="scientific">Saccharomycopsis crataegensis</name>
    <dbReference type="NCBI Taxonomy" id="43959"/>
    <lineage>
        <taxon>Eukaryota</taxon>
        <taxon>Fungi</taxon>
        <taxon>Dikarya</taxon>
        <taxon>Ascomycota</taxon>
        <taxon>Saccharomycotina</taxon>
        <taxon>Saccharomycetes</taxon>
        <taxon>Saccharomycopsidaceae</taxon>
        <taxon>Saccharomycopsis</taxon>
    </lineage>
</organism>
<dbReference type="Proteomes" id="UP001360560">
    <property type="component" value="Unassembled WGS sequence"/>
</dbReference>
<feature type="domain" description="Peptidase A1" evidence="10">
    <location>
        <begin position="66"/>
        <end position="377"/>
    </location>
</feature>
<keyword evidence="2 8" id="KW-0645">Protease</keyword>
<feature type="active site" evidence="6">
    <location>
        <position position="84"/>
    </location>
</feature>
<comment type="caution">
    <text evidence="11">The sequence shown here is derived from an EMBL/GenBank/DDBJ whole genome shotgun (WGS) entry which is preliminary data.</text>
</comment>
<evidence type="ECO:0000256" key="8">
    <source>
        <dbReference type="RuleBase" id="RU000454"/>
    </source>
</evidence>
<evidence type="ECO:0000256" key="1">
    <source>
        <dbReference type="ARBA" id="ARBA00007447"/>
    </source>
</evidence>
<evidence type="ECO:0000256" key="5">
    <source>
        <dbReference type="ARBA" id="ARBA00022801"/>
    </source>
</evidence>
<evidence type="ECO:0000313" key="12">
    <source>
        <dbReference type="Proteomes" id="UP001360560"/>
    </source>
</evidence>
<dbReference type="GO" id="GO:0006508">
    <property type="term" value="P:proteolysis"/>
    <property type="evidence" value="ECO:0007669"/>
    <property type="project" value="UniProtKB-KW"/>
</dbReference>
<comment type="similarity">
    <text evidence="1 8">Belongs to the peptidase A1 family.</text>
</comment>
<dbReference type="AlphaFoldDB" id="A0AAV5QV67"/>
<dbReference type="FunFam" id="2.40.70.10:FF:000011">
    <property type="entry name" value="Aspartic protease"/>
    <property type="match status" value="1"/>
</dbReference>
<dbReference type="GO" id="GO:0071944">
    <property type="term" value="C:cell periphery"/>
    <property type="evidence" value="ECO:0007669"/>
    <property type="project" value="UniProtKB-ARBA"/>
</dbReference>
<dbReference type="InterPro" id="IPR033121">
    <property type="entry name" value="PEPTIDASE_A1"/>
</dbReference>
<feature type="disulfide bond" evidence="7">
    <location>
        <begin position="307"/>
        <end position="341"/>
    </location>
</feature>
<dbReference type="PROSITE" id="PS00141">
    <property type="entry name" value="ASP_PROTEASE"/>
    <property type="match status" value="2"/>
</dbReference>
<dbReference type="InterPro" id="IPR001969">
    <property type="entry name" value="Aspartic_peptidase_AS"/>
</dbReference>
<evidence type="ECO:0000256" key="9">
    <source>
        <dbReference type="SAM" id="SignalP"/>
    </source>
</evidence>
<keyword evidence="7" id="KW-1015">Disulfide bond</keyword>
<dbReference type="PRINTS" id="PR00792">
    <property type="entry name" value="PEPSIN"/>
</dbReference>
<evidence type="ECO:0000313" key="11">
    <source>
        <dbReference type="EMBL" id="GMM38490.1"/>
    </source>
</evidence>
<dbReference type="InterPro" id="IPR001461">
    <property type="entry name" value="Aspartic_peptidase_A1"/>
</dbReference>
<gene>
    <name evidence="11" type="ORF">DASC09_058290</name>
</gene>
<evidence type="ECO:0000256" key="4">
    <source>
        <dbReference type="ARBA" id="ARBA00022750"/>
    </source>
</evidence>
<keyword evidence="5 8" id="KW-0378">Hydrolase</keyword>
<feature type="chain" id="PRO_5043484391" description="Peptidase A1 domain-containing protein" evidence="9">
    <location>
        <begin position="22"/>
        <end position="390"/>
    </location>
</feature>
<keyword evidence="4 8" id="KW-0064">Aspartyl protease</keyword>
<evidence type="ECO:0000259" key="10">
    <source>
        <dbReference type="PROSITE" id="PS51767"/>
    </source>
</evidence>
<dbReference type="CDD" id="cd05474">
    <property type="entry name" value="SAP_like"/>
    <property type="match status" value="1"/>
</dbReference>
<feature type="active site" evidence="6">
    <location>
        <position position="273"/>
    </location>
</feature>
<keyword evidence="12" id="KW-1185">Reference proteome</keyword>
<dbReference type="PANTHER" id="PTHR47966">
    <property type="entry name" value="BETA-SITE APP-CLEAVING ENZYME, ISOFORM A-RELATED"/>
    <property type="match status" value="1"/>
</dbReference>
<protein>
    <recommendedName>
        <fullName evidence="10">Peptidase A1 domain-containing protein</fullName>
    </recommendedName>
</protein>
<evidence type="ECO:0000256" key="3">
    <source>
        <dbReference type="ARBA" id="ARBA00022729"/>
    </source>
</evidence>
<feature type="signal peptide" evidence="9">
    <location>
        <begin position="1"/>
        <end position="21"/>
    </location>
</feature>
<evidence type="ECO:0000256" key="2">
    <source>
        <dbReference type="ARBA" id="ARBA00022670"/>
    </source>
</evidence>
<dbReference type="Pfam" id="PF00026">
    <property type="entry name" value="Asp"/>
    <property type="match status" value="1"/>
</dbReference>
<dbReference type="GO" id="GO:0004190">
    <property type="term" value="F:aspartic-type endopeptidase activity"/>
    <property type="evidence" value="ECO:0007669"/>
    <property type="project" value="UniProtKB-KW"/>
</dbReference>
<keyword evidence="3 9" id="KW-0732">Signal</keyword>
<dbReference type="InterPro" id="IPR033876">
    <property type="entry name" value="SAP-like"/>
</dbReference>
<name>A0AAV5QV67_9ASCO</name>
<proteinExistence type="inferred from homology"/>
<evidence type="ECO:0000256" key="6">
    <source>
        <dbReference type="PIRSR" id="PIRSR601461-1"/>
    </source>
</evidence>
<dbReference type="GeneID" id="90076478"/>
<dbReference type="InterPro" id="IPR021109">
    <property type="entry name" value="Peptidase_aspartic_dom_sf"/>
</dbReference>
<sequence>MKFSSSVLLSVLATLSSSALAAPTKQVPLKIDFSVERSSKAPKSGILARVAASGVALELENQYSMYIAEIELGTPVQKVRVDVDTGSSDLWVPGAGTSSSYGTYDNSKSSTYSKVKDGFSISYGDGSNAKGNWANETMTLGGVTVTDFMFGDATTQTAGEGVFGIGMIGNEASAWGSSGFTYDNFPVQLKNQGFINNIGYSLYLNSLSADSGSVLFGAIDKAKYSGDLKTLKLVSIDDSGSKVDSPVAFFVELDSITAGGKPLASKSYPALLDSGTTLIYAPSAIAEAIGSKYGEYSQSYGGYATSCSTKGDDFSFTFEDKTITVPWEDLLFKVDDSGKECLVGVLSSGSEYYILGDGFLRSSYIYYDLENNEVQIGQAKYTEDSDIQLV</sequence>
<accession>A0AAV5QV67</accession>